<feature type="domain" description="Electron transfer flavoprotein alpha/beta-subunit N-terminal" evidence="2">
    <location>
        <begin position="21"/>
        <end position="187"/>
    </location>
</feature>
<dbReference type="SMART" id="SM00893">
    <property type="entry name" value="ETF"/>
    <property type="match status" value="1"/>
</dbReference>
<reference evidence="3 4" key="1">
    <citation type="submission" date="2016-05" db="EMBL/GenBank/DDBJ databases">
        <title>Diversity and Homogeneity among Thermoacidophilic Verrucomicrobia Methanotrophs Linked with Geographical Origin.</title>
        <authorList>
            <person name="Erikstad H.-A."/>
            <person name="Smestad N.B."/>
            <person name="Ceballos R.M."/>
            <person name="Birkeland N.-K."/>
        </authorList>
    </citation>
    <scope>NUCLEOTIDE SEQUENCE [LARGE SCALE GENOMIC DNA]</scope>
    <source>
        <strain evidence="3 4">Phi</strain>
    </source>
</reference>
<dbReference type="SUPFAM" id="SSF52402">
    <property type="entry name" value="Adenine nucleotide alpha hydrolases-like"/>
    <property type="match status" value="1"/>
</dbReference>
<dbReference type="PANTHER" id="PTHR21294">
    <property type="entry name" value="ELECTRON TRANSFER FLAVOPROTEIN BETA-SUBUNIT"/>
    <property type="match status" value="1"/>
</dbReference>
<keyword evidence="4" id="KW-1185">Reference proteome</keyword>
<sequence>MMKPIHDPQVPLTESEISSPEFGFRETHMVYGPYDENALETALQLKDRFAIGVIAMIMAEDVPDDLLRQPLAVGADQIIHIPYGSWSLSPLEVAHVLAQALQEVNDPGVILTGIQSGDWDTGFVPMALAASLECGYVGHVTDIQRVDSQWHIWRREANLTQHLVTDTLVVAAVTSSGRNNLRYHTMR</sequence>
<dbReference type="InterPro" id="IPR012255">
    <property type="entry name" value="ETF_b"/>
</dbReference>
<dbReference type="Pfam" id="PF01012">
    <property type="entry name" value="ETF"/>
    <property type="match status" value="1"/>
</dbReference>
<dbReference type="InterPro" id="IPR014730">
    <property type="entry name" value="ETF_a/b_N"/>
</dbReference>
<dbReference type="Proteomes" id="UP000297713">
    <property type="component" value="Unassembled WGS sequence"/>
</dbReference>
<feature type="non-terminal residue" evidence="3">
    <location>
        <position position="187"/>
    </location>
</feature>
<evidence type="ECO:0000256" key="1">
    <source>
        <dbReference type="ARBA" id="ARBA00022982"/>
    </source>
</evidence>
<organism evidence="3 4">
    <name type="scientific">Methylacidiphilum caldifontis</name>
    <dbReference type="NCBI Taxonomy" id="2795386"/>
    <lineage>
        <taxon>Bacteria</taxon>
        <taxon>Pseudomonadati</taxon>
        <taxon>Verrucomicrobiota</taxon>
        <taxon>Methylacidiphilae</taxon>
        <taxon>Methylacidiphilales</taxon>
        <taxon>Methylacidiphilaceae</taxon>
        <taxon>Methylacidiphilum (ex Ratnadevi et al. 2023)</taxon>
    </lineage>
</organism>
<dbReference type="EMBL" id="LXQC01000050">
    <property type="protein sequence ID" value="TFE71953.1"/>
    <property type="molecule type" value="Genomic_DNA"/>
</dbReference>
<comment type="caution">
    <text evidence="3">The sequence shown here is derived from an EMBL/GenBank/DDBJ whole genome shotgun (WGS) entry which is preliminary data.</text>
</comment>
<name>A0A4Y8PH98_9BACT</name>
<gene>
    <name evidence="3" type="ORF">A7Q10_10795</name>
</gene>
<evidence type="ECO:0000259" key="2">
    <source>
        <dbReference type="SMART" id="SM00893"/>
    </source>
</evidence>
<accession>A0A4Y8PH98</accession>
<dbReference type="AlphaFoldDB" id="A0A4Y8PH98"/>
<protein>
    <recommendedName>
        <fullName evidence="2">Electron transfer flavoprotein alpha/beta-subunit N-terminal domain-containing protein</fullName>
    </recommendedName>
</protein>
<dbReference type="GO" id="GO:0009055">
    <property type="term" value="F:electron transfer activity"/>
    <property type="evidence" value="ECO:0007669"/>
    <property type="project" value="InterPro"/>
</dbReference>
<evidence type="ECO:0000313" key="3">
    <source>
        <dbReference type="EMBL" id="TFE71953.1"/>
    </source>
</evidence>
<keyword evidence="1" id="KW-0249">Electron transport</keyword>
<dbReference type="InterPro" id="IPR014729">
    <property type="entry name" value="Rossmann-like_a/b/a_fold"/>
</dbReference>
<proteinExistence type="predicted"/>
<dbReference type="Gene3D" id="3.40.50.620">
    <property type="entry name" value="HUPs"/>
    <property type="match status" value="1"/>
</dbReference>
<keyword evidence="1" id="KW-0813">Transport</keyword>
<evidence type="ECO:0000313" key="4">
    <source>
        <dbReference type="Proteomes" id="UP000297713"/>
    </source>
</evidence>